<sequence>MGSPAKESAFASTSEAAAPQELQLVPRRSHLSPPTPHVQPPVWAPETAAAAAAKGRAVPPVFLRAQMTPYPAPTIQERPLLQEEGERNESPASKAEGSQEKSGRVDRKSSASGKNSSSSYVDHDEWKGFLSSRKRRYGDIVTKGEALHPVTADQHNGVDIEASDVRGEHSVKTLSVSPESLLLRALPPGSETELNIEINQCSYPSPPLGNDPVAQKQQRLQQEYEDSTRMMAVLKNENDVLKAKNEILMKRIKDLEAGSRRIMTIYLIVIGSLVASKEGCWWSRCVDADAPERRLFFDCSPASGKESLHDSAD</sequence>
<dbReference type="Proteomes" id="UP000317650">
    <property type="component" value="Chromosome 9"/>
</dbReference>
<comment type="caution">
    <text evidence="3">The sequence shown here is derived from an EMBL/GenBank/DDBJ whole genome shotgun (WGS) entry which is preliminary data.</text>
</comment>
<protein>
    <submittedName>
        <fullName evidence="3">Uncharacterized protein</fullName>
    </submittedName>
</protein>
<feature type="coiled-coil region" evidence="1">
    <location>
        <begin position="217"/>
        <end position="258"/>
    </location>
</feature>
<feature type="region of interest" description="Disordered" evidence="2">
    <location>
        <begin position="1"/>
        <end position="56"/>
    </location>
</feature>
<reference evidence="3 4" key="1">
    <citation type="journal article" date="2019" name="Nat. Plants">
        <title>Genome sequencing of Musa balbisiana reveals subgenome evolution and function divergence in polyploid bananas.</title>
        <authorList>
            <person name="Yao X."/>
        </authorList>
    </citation>
    <scope>NUCLEOTIDE SEQUENCE [LARGE SCALE GENOMIC DNA]</scope>
    <source>
        <strain evidence="4">cv. DH-PKW</strain>
        <tissue evidence="3">Leaves</tissue>
    </source>
</reference>
<keyword evidence="4" id="KW-1185">Reference proteome</keyword>
<feature type="compositionally biased region" description="Basic and acidic residues" evidence="2">
    <location>
        <begin position="80"/>
        <end position="89"/>
    </location>
</feature>
<evidence type="ECO:0000313" key="3">
    <source>
        <dbReference type="EMBL" id="THU46768.1"/>
    </source>
</evidence>
<name>A0A4S8IEW5_MUSBA</name>
<dbReference type="EMBL" id="PYDT01000010">
    <property type="protein sequence ID" value="THU46768.1"/>
    <property type="molecule type" value="Genomic_DNA"/>
</dbReference>
<gene>
    <name evidence="3" type="ORF">C4D60_Mb09t08370</name>
</gene>
<feature type="compositionally biased region" description="Low complexity" evidence="2">
    <location>
        <begin position="110"/>
        <end position="119"/>
    </location>
</feature>
<organism evidence="3 4">
    <name type="scientific">Musa balbisiana</name>
    <name type="common">Banana</name>
    <dbReference type="NCBI Taxonomy" id="52838"/>
    <lineage>
        <taxon>Eukaryota</taxon>
        <taxon>Viridiplantae</taxon>
        <taxon>Streptophyta</taxon>
        <taxon>Embryophyta</taxon>
        <taxon>Tracheophyta</taxon>
        <taxon>Spermatophyta</taxon>
        <taxon>Magnoliopsida</taxon>
        <taxon>Liliopsida</taxon>
        <taxon>Zingiberales</taxon>
        <taxon>Musaceae</taxon>
        <taxon>Musa</taxon>
    </lineage>
</organism>
<evidence type="ECO:0000256" key="2">
    <source>
        <dbReference type="SAM" id="MobiDB-lite"/>
    </source>
</evidence>
<dbReference type="AlphaFoldDB" id="A0A4S8IEW5"/>
<feature type="compositionally biased region" description="Low complexity" evidence="2">
    <location>
        <begin position="1"/>
        <end position="18"/>
    </location>
</feature>
<feature type="compositionally biased region" description="Basic and acidic residues" evidence="2">
    <location>
        <begin position="97"/>
        <end position="109"/>
    </location>
</feature>
<evidence type="ECO:0000313" key="4">
    <source>
        <dbReference type="Proteomes" id="UP000317650"/>
    </source>
</evidence>
<keyword evidence="1" id="KW-0175">Coiled coil</keyword>
<feature type="compositionally biased region" description="Pro residues" evidence="2">
    <location>
        <begin position="33"/>
        <end position="43"/>
    </location>
</feature>
<feature type="region of interest" description="Disordered" evidence="2">
    <location>
        <begin position="69"/>
        <end position="122"/>
    </location>
</feature>
<evidence type="ECO:0000256" key="1">
    <source>
        <dbReference type="SAM" id="Coils"/>
    </source>
</evidence>
<feature type="compositionally biased region" description="Low complexity" evidence="2">
    <location>
        <begin position="44"/>
        <end position="56"/>
    </location>
</feature>
<proteinExistence type="predicted"/>
<accession>A0A4S8IEW5</accession>